<dbReference type="AlphaFoldDB" id="A0A3B3ZBT1"/>
<evidence type="ECO:0000313" key="4">
    <source>
        <dbReference type="Ensembl" id="ENSPMGP00000002018.1"/>
    </source>
</evidence>
<dbReference type="PRINTS" id="PR00080">
    <property type="entry name" value="SDRFAMILY"/>
</dbReference>
<protein>
    <submittedName>
        <fullName evidence="4">Uncharacterized protein</fullName>
    </submittedName>
</protein>
<dbReference type="Pfam" id="PF00106">
    <property type="entry name" value="adh_short"/>
    <property type="match status" value="1"/>
</dbReference>
<dbReference type="PANTHER" id="PTHR43313:SF3">
    <property type="entry name" value="17-BETA-HYDROXYSTEROID DEHYDROGENASE TYPE 2"/>
    <property type="match status" value="1"/>
</dbReference>
<dbReference type="InterPro" id="IPR020904">
    <property type="entry name" value="Sc_DH/Rdtase_CS"/>
</dbReference>
<comment type="similarity">
    <text evidence="1 3">Belongs to the short-chain dehydrogenases/reductases (SDR) family.</text>
</comment>
<evidence type="ECO:0000256" key="1">
    <source>
        <dbReference type="ARBA" id="ARBA00006484"/>
    </source>
</evidence>
<dbReference type="GO" id="GO:0016491">
    <property type="term" value="F:oxidoreductase activity"/>
    <property type="evidence" value="ECO:0007669"/>
    <property type="project" value="UniProtKB-KW"/>
</dbReference>
<keyword evidence="2" id="KW-0560">Oxidoreductase</keyword>
<dbReference type="PRINTS" id="PR00081">
    <property type="entry name" value="GDHRDH"/>
</dbReference>
<dbReference type="Gene3D" id="3.40.50.720">
    <property type="entry name" value="NAD(P)-binding Rossmann-like Domain"/>
    <property type="match status" value="1"/>
</dbReference>
<reference evidence="4" key="1">
    <citation type="submission" date="2025-08" db="UniProtKB">
        <authorList>
            <consortium name="Ensembl"/>
        </authorList>
    </citation>
    <scope>IDENTIFICATION</scope>
</reference>
<accession>A0A3B3ZBT1</accession>
<evidence type="ECO:0000313" key="5">
    <source>
        <dbReference type="Proteomes" id="UP000261520"/>
    </source>
</evidence>
<reference evidence="4" key="2">
    <citation type="submission" date="2025-09" db="UniProtKB">
        <authorList>
            <consortium name="Ensembl"/>
        </authorList>
    </citation>
    <scope>IDENTIFICATION</scope>
</reference>
<dbReference type="InterPro" id="IPR002347">
    <property type="entry name" value="SDR_fam"/>
</dbReference>
<organism evidence="4 5">
    <name type="scientific">Periophthalmus magnuspinnatus</name>
    <dbReference type="NCBI Taxonomy" id="409849"/>
    <lineage>
        <taxon>Eukaryota</taxon>
        <taxon>Metazoa</taxon>
        <taxon>Chordata</taxon>
        <taxon>Craniata</taxon>
        <taxon>Vertebrata</taxon>
        <taxon>Euteleostomi</taxon>
        <taxon>Actinopterygii</taxon>
        <taxon>Neopterygii</taxon>
        <taxon>Teleostei</taxon>
        <taxon>Neoteleostei</taxon>
        <taxon>Acanthomorphata</taxon>
        <taxon>Gobiaria</taxon>
        <taxon>Gobiiformes</taxon>
        <taxon>Gobioidei</taxon>
        <taxon>Gobiidae</taxon>
        <taxon>Oxudercinae</taxon>
        <taxon>Periophthalmus</taxon>
    </lineage>
</organism>
<evidence type="ECO:0000256" key="2">
    <source>
        <dbReference type="ARBA" id="ARBA00023002"/>
    </source>
</evidence>
<evidence type="ECO:0000256" key="3">
    <source>
        <dbReference type="RuleBase" id="RU000363"/>
    </source>
</evidence>
<name>A0A3B3ZBT1_9GOBI</name>
<dbReference type="PANTHER" id="PTHR43313">
    <property type="entry name" value="SHORT-CHAIN DEHYDROGENASE/REDUCTASE FAMILY 9C"/>
    <property type="match status" value="1"/>
</dbReference>
<sequence>MGALPAPTTVALVHFLLKNCGPSLCNCCSEPHYFVLKMFILTCCDSGFGHGLALRLSGLGMQVFAGVLDSEGDGAKKLKEWDPERIAVLQMDVTNPEHIAQVKETINKRLGQKGLWGLVNNAGLLLCPVDAELQSTSSLRRLMEVNFLSAVTVTQTFLPLIRKAKGRVVGVSSLAGEVPMPLLSAYSASKAALACFCRVLRLEMLQWGVHVAVIQPSGFKTKIFGSSDDVSRYREELLSHTSPELLQDYGQDYISSLPSVLDTMSQATKQDMSPVLDCIEHALLSTHPRPLYCPGKSAWLLPFLYTHLPTATFDRFTVRVRNIQK</sequence>
<proteinExistence type="inferred from homology"/>
<dbReference type="Proteomes" id="UP000261520">
    <property type="component" value="Unplaced"/>
</dbReference>
<keyword evidence="5" id="KW-1185">Reference proteome</keyword>
<dbReference type="PROSITE" id="PS00061">
    <property type="entry name" value="ADH_SHORT"/>
    <property type="match status" value="1"/>
</dbReference>
<dbReference type="Ensembl" id="ENSPMGT00000002148.1">
    <property type="protein sequence ID" value="ENSPMGP00000002018.1"/>
    <property type="gene ID" value="ENSPMGG00000000495.1"/>
</dbReference>
<dbReference type="SUPFAM" id="SSF51735">
    <property type="entry name" value="NAD(P)-binding Rossmann-fold domains"/>
    <property type="match status" value="1"/>
</dbReference>
<dbReference type="STRING" id="409849.ENSPMGP00000002018"/>
<dbReference type="GO" id="GO:0008202">
    <property type="term" value="P:steroid metabolic process"/>
    <property type="evidence" value="ECO:0007669"/>
    <property type="project" value="TreeGrafter"/>
</dbReference>
<dbReference type="InterPro" id="IPR036291">
    <property type="entry name" value="NAD(P)-bd_dom_sf"/>
</dbReference>